<keyword evidence="3" id="KW-1185">Reference proteome</keyword>
<sequence length="133" mass="13920">MIETPNTPVFICSCPVTRQRGRGSLPSLLPAGSRWAATLRRHGHHLGGSTDLGGGLPWTPDPEVPDKEKSSSSSSPANGAIHPAGIANVNGTASAISWSPKHLKQRWWGSAPAIKPGPEGQARVSRSGDSMKV</sequence>
<gene>
    <name evidence="2" type="ORF">OYC64_006931</name>
</gene>
<protein>
    <submittedName>
        <fullName evidence="2">Uncharacterized protein</fullName>
    </submittedName>
</protein>
<evidence type="ECO:0000313" key="2">
    <source>
        <dbReference type="EMBL" id="KAL3048251.1"/>
    </source>
</evidence>
<feature type="region of interest" description="Disordered" evidence="1">
    <location>
        <begin position="107"/>
        <end position="133"/>
    </location>
</feature>
<dbReference type="Proteomes" id="UP001619887">
    <property type="component" value="Unassembled WGS sequence"/>
</dbReference>
<feature type="region of interest" description="Disordered" evidence="1">
    <location>
        <begin position="40"/>
        <end position="86"/>
    </location>
</feature>
<dbReference type="AlphaFoldDB" id="A0ABD2G3U3"/>
<accession>A0ABD2G3U3</accession>
<name>A0ABD2G3U3_PAGBO</name>
<reference evidence="2 3" key="1">
    <citation type="journal article" date="2022" name="G3 (Bethesda)">
        <title>Evaluating Illumina-, Nanopore-, and PacBio-based genome assembly strategies with the bald notothen, Trematomus borchgrevinki.</title>
        <authorList>
            <person name="Rayamajhi N."/>
            <person name="Cheng C.C."/>
            <person name="Catchen J.M."/>
        </authorList>
    </citation>
    <scope>NUCLEOTIDE SEQUENCE [LARGE SCALE GENOMIC DNA]</scope>
    <source>
        <strain evidence="2">AGRC-2024</strain>
    </source>
</reference>
<dbReference type="EMBL" id="JBIYXZ010002083">
    <property type="protein sequence ID" value="KAL3048251.1"/>
    <property type="molecule type" value="Genomic_DNA"/>
</dbReference>
<organism evidence="2 3">
    <name type="scientific">Pagothenia borchgrevinki</name>
    <name type="common">Bald rockcod</name>
    <name type="synonym">Trematomus borchgrevinki</name>
    <dbReference type="NCBI Taxonomy" id="8213"/>
    <lineage>
        <taxon>Eukaryota</taxon>
        <taxon>Metazoa</taxon>
        <taxon>Chordata</taxon>
        <taxon>Craniata</taxon>
        <taxon>Vertebrata</taxon>
        <taxon>Euteleostomi</taxon>
        <taxon>Actinopterygii</taxon>
        <taxon>Neopterygii</taxon>
        <taxon>Teleostei</taxon>
        <taxon>Neoteleostei</taxon>
        <taxon>Acanthomorphata</taxon>
        <taxon>Eupercaria</taxon>
        <taxon>Perciformes</taxon>
        <taxon>Notothenioidei</taxon>
        <taxon>Nototheniidae</taxon>
        <taxon>Pagothenia</taxon>
    </lineage>
</organism>
<evidence type="ECO:0000313" key="3">
    <source>
        <dbReference type="Proteomes" id="UP001619887"/>
    </source>
</evidence>
<evidence type="ECO:0000256" key="1">
    <source>
        <dbReference type="SAM" id="MobiDB-lite"/>
    </source>
</evidence>
<reference evidence="2 3" key="2">
    <citation type="journal article" date="2024" name="G3 (Bethesda)">
        <title>The genome of the cryopelagic Antarctic bald notothen, Trematomus borchgrevinki.</title>
        <authorList>
            <person name="Rayamajhi N."/>
            <person name="Rivera-Colon A.G."/>
            <person name="Minhas B.F."/>
            <person name="Cheng C.C."/>
            <person name="Catchen J.M."/>
        </authorList>
    </citation>
    <scope>NUCLEOTIDE SEQUENCE [LARGE SCALE GENOMIC DNA]</scope>
    <source>
        <strain evidence="2">AGRC-2024</strain>
    </source>
</reference>
<comment type="caution">
    <text evidence="2">The sequence shown here is derived from an EMBL/GenBank/DDBJ whole genome shotgun (WGS) entry which is preliminary data.</text>
</comment>
<proteinExistence type="predicted"/>